<comment type="caution">
    <text evidence="18">Lacks conserved residue(s) required for the propagation of feature annotation.</text>
</comment>
<sequence>MDANINYFILLCMFMSVPIQGAYYYECNEPLLNKAVLTSTSSLRDRGASNARLNAWQPTESQYLLASSCIQEEEKSRIGRFVFKKDAKASLTGRLLLRKYVCDTSGLPYSEINFDRDVNGRPRLVCDDSKRELASSLHFNVSHHGDYAVLAGEVGNVQLGIDVMKIEYTGGKSLSEFFRLMTRHFSMQEWNTIRGVHGTSESKQLVMFIRHWCLKESYVKALGVGITVDLRNISFKVKTPMLTCGAMTCDTQIYVNGGNAWTAQSSDFDQYLVIDLGQVRNITEIATQGRPFSSEYVMEYAISYGTNGLDYADYKEPGGNTKVGGGISSISLVTGQLAWTPEESTYYHFLTINLDGPKQIHSIATQGREGTAEYVTEYIVQYSNDGEGWLSYTSALGEPEMFKGNINGDSIRKNSFEVPIIAQWLRINPTRWRDRISLRVELYGCDYVADNLYFNGTALVRWDLMRDPISATRESIRFRLKTTAANGVLIYSRGTQGDYVALQLRDNRLLLNIDLGAGIMTSLSVGSLLDDNIWHDVVISRNRRDIVFSVDRVVIRGRVKGEFYRLNLNRGFYIGGVPNKQDGLIVTQNFTGCMENLYLNSTNIIRTIKEANSYENYFVYEKVNTIYSCPEPPIIPVTFLTKNSFARLKGYEGARSLNVSFSFRTYEEDGLLLFHKFLSDGQVKLFLDDGKIKVDIVTSGNPRAILDNYDETFNDGRWHTVILSIETNSLILTVNNRPMKTVRLLSMTTGTVYMVGGGLYGTKGFVGCMRMISIDGNYKLPTDWKEEASLFYLFLFGEYCCKNEVVFDSCQMIDRCNPNPCKHSGICKQNSYEFLCDCSNTGYTALNPLSCTAYKNTNAVNQRADLKIDVDGSGPLRPFPVTCEFYADGRIVTVIRHSNEQTTQVDGFQEPGSFVQNIMYEADMEQMEALVNRSNSCWQRLQYACKHSRLFNSPSDEQNFRPFSWWVSRYNQKMDFWSGSLPGSRKCECGVMGTCSDPTKWCNCDSELEGWLEDGGDITQKEFLPVKQLRFGDTGSALDEKEGRYTLGPLMCEGDDLFNNVVTFRVSDATINLPAFDMGHSGDIYFEFRTTSENAVIMHSKGPSDYIKISLIGGYQLQFQYQAGSGPLGVSVDTAYKMSDNNWHSVSVERNRKGARIVVDGAQKSEIREPPGPVRALHLTSQLVVGATIDYRDGFVGCIRALLLNGRLIDLRQHADRGQYGLSPGCVGKCESNPCLNNGTCQERYDGYHCDCRWTAFKGPICADEIGVNMRPSSMIRYDFSGSWRSTISENIRVGFTTTNPKGFLLGFSSNITGEYLTIMVSNSGHLRVVFDFGFERQEVIFPGKHFGLGQYHDVRIRRKNSGSVLVMEVDNYESQEFTFNIKASADAQFNNIQYMYIGRNESMTEGFIGCVSRVEFDDIYPLKLLFQEDGPSNVRSLGTPLNEDFCGVEPVTHPPNMVETRPPPLVDEAKLRQIYNRTDSAILGGVLAVIFLALLIMAILIGRYLARHKGEYLTQEDKGADSAMDPDSAVVRSATGHQVQKKKEWFI</sequence>
<dbReference type="PROSITE" id="PS01285">
    <property type="entry name" value="FA58C_1"/>
    <property type="match status" value="2"/>
</dbReference>
<dbReference type="SMART" id="SM00231">
    <property type="entry name" value="FA58C"/>
    <property type="match status" value="1"/>
</dbReference>
<evidence type="ECO:0000256" key="7">
    <source>
        <dbReference type="ARBA" id="ARBA00022679"/>
    </source>
</evidence>
<dbReference type="FunFam" id="2.60.120.260:FF:000016">
    <property type="entry name" value="Contactin-associated protein-like 4 isoform 1"/>
    <property type="match status" value="1"/>
</dbReference>
<evidence type="ECO:0000256" key="1">
    <source>
        <dbReference type="ARBA" id="ARBA00004282"/>
    </source>
</evidence>
<evidence type="ECO:0000256" key="4">
    <source>
        <dbReference type="ARBA" id="ARBA00010241"/>
    </source>
</evidence>
<dbReference type="Pfam" id="PF02210">
    <property type="entry name" value="Laminin_G_2"/>
    <property type="match status" value="4"/>
</dbReference>
<keyword evidence="7" id="KW-0808">Transferase</keyword>
<dbReference type="SMART" id="SM00181">
    <property type="entry name" value="EGF"/>
    <property type="match status" value="2"/>
</dbReference>
<feature type="transmembrane region" description="Helical" evidence="20">
    <location>
        <begin position="7"/>
        <end position="25"/>
    </location>
</feature>
<dbReference type="Pfam" id="PF00754">
    <property type="entry name" value="F5_F8_type_C"/>
    <property type="match status" value="2"/>
</dbReference>
<dbReference type="GO" id="GO:0000287">
    <property type="term" value="F:magnesium ion binding"/>
    <property type="evidence" value="ECO:0007669"/>
    <property type="project" value="InterPro"/>
</dbReference>
<proteinExistence type="inferred from homology"/>
<dbReference type="PROSITE" id="PS50025">
    <property type="entry name" value="LAM_G_DOMAIN"/>
    <property type="match status" value="4"/>
</dbReference>
<dbReference type="InterPro" id="IPR055066">
    <property type="entry name" value="AASDHPPT_N"/>
</dbReference>
<keyword evidence="13" id="KW-1015">Disulfide bond</keyword>
<dbReference type="Gene3D" id="2.10.25.10">
    <property type="entry name" value="Laminin"/>
    <property type="match status" value="1"/>
</dbReference>
<dbReference type="PROSITE" id="PS01286">
    <property type="entry name" value="FA58C_2"/>
    <property type="match status" value="1"/>
</dbReference>
<evidence type="ECO:0000256" key="8">
    <source>
        <dbReference type="ARBA" id="ARBA00022692"/>
    </source>
</evidence>
<comment type="similarity">
    <text evidence="3">Belongs to the P-Pant transferase superfamily. AcpS family.</text>
</comment>
<feature type="transmembrane region" description="Helical" evidence="20">
    <location>
        <begin position="1482"/>
        <end position="1507"/>
    </location>
</feature>
<dbReference type="InterPro" id="IPR003585">
    <property type="entry name" value="Neurexin-like"/>
</dbReference>
<comment type="subcellular location">
    <subcellularLocation>
        <location evidence="1">Cell junction</location>
    </subcellularLocation>
    <subcellularLocation>
        <location evidence="2">Membrane</location>
        <topology evidence="2">Single-pass type I membrane protein</topology>
    </subcellularLocation>
</comment>
<evidence type="ECO:0000256" key="14">
    <source>
        <dbReference type="ARBA" id="ARBA00030484"/>
    </source>
</evidence>
<dbReference type="Gene3D" id="2.60.120.260">
    <property type="entry name" value="Galactose-binding domain-like"/>
    <property type="match status" value="1"/>
</dbReference>
<dbReference type="GO" id="GO:0008897">
    <property type="term" value="F:holo-[acyl-carrier-protein] synthase activity"/>
    <property type="evidence" value="ECO:0007669"/>
    <property type="project" value="UniProtKB-EC"/>
</dbReference>
<keyword evidence="10" id="KW-0965">Cell junction</keyword>
<evidence type="ECO:0000256" key="20">
    <source>
        <dbReference type="SAM" id="Phobius"/>
    </source>
</evidence>
<evidence type="ECO:0000256" key="2">
    <source>
        <dbReference type="ARBA" id="ARBA00004479"/>
    </source>
</evidence>
<evidence type="ECO:0000256" key="12">
    <source>
        <dbReference type="ARBA" id="ARBA00023136"/>
    </source>
</evidence>
<dbReference type="InterPro" id="IPR000421">
    <property type="entry name" value="FA58C"/>
</dbReference>
<dbReference type="Gene3D" id="2.60.120.200">
    <property type="match status" value="4"/>
</dbReference>
<feature type="domain" description="EGF-like" evidence="23">
    <location>
        <begin position="812"/>
        <end position="849"/>
    </location>
</feature>
<dbReference type="CDD" id="cd00057">
    <property type="entry name" value="FA58C"/>
    <property type="match status" value="1"/>
</dbReference>
<keyword evidence="11 20" id="KW-1133">Transmembrane helix</keyword>
<dbReference type="PROSITE" id="PS50026">
    <property type="entry name" value="EGF_3"/>
    <property type="match status" value="2"/>
</dbReference>
<keyword evidence="9" id="KW-0732">Signal</keyword>
<dbReference type="CDD" id="cd00054">
    <property type="entry name" value="EGF_CA"/>
    <property type="match status" value="1"/>
</dbReference>
<comment type="catalytic activity">
    <reaction evidence="16">
        <text>apo-[ACP] + CoA = holo-[ACP] + adenosine 3',5'-bisphosphate + H(+)</text>
        <dbReference type="Rhea" id="RHEA:12068"/>
        <dbReference type="Rhea" id="RHEA-COMP:9685"/>
        <dbReference type="Rhea" id="RHEA-COMP:9690"/>
        <dbReference type="ChEBI" id="CHEBI:15378"/>
        <dbReference type="ChEBI" id="CHEBI:29999"/>
        <dbReference type="ChEBI" id="CHEBI:57287"/>
        <dbReference type="ChEBI" id="CHEBI:58343"/>
        <dbReference type="ChEBI" id="CHEBI:64479"/>
        <dbReference type="EC" id="2.7.8.7"/>
    </reaction>
    <physiologicalReaction direction="left-to-right" evidence="16">
        <dbReference type="Rhea" id="RHEA:12069"/>
    </physiologicalReaction>
</comment>
<dbReference type="InterPro" id="IPR013320">
    <property type="entry name" value="ConA-like_dom_sf"/>
</dbReference>
<dbReference type="InterPro" id="IPR008979">
    <property type="entry name" value="Galactose-bd-like_sf"/>
</dbReference>
<dbReference type="InterPro" id="IPR050372">
    <property type="entry name" value="Neurexin-related_CASP"/>
</dbReference>
<feature type="domain" description="Laminin G" evidence="22">
    <location>
        <begin position="1060"/>
        <end position="1226"/>
    </location>
</feature>
<dbReference type="SUPFAM" id="SSF49785">
    <property type="entry name" value="Galactose-binding domain-like"/>
    <property type="match status" value="2"/>
</dbReference>
<comment type="similarity">
    <text evidence="4">Belongs to the neurexin family.</text>
</comment>
<dbReference type="SUPFAM" id="SSF56214">
    <property type="entry name" value="4'-phosphopantetheinyl transferase"/>
    <property type="match status" value="2"/>
</dbReference>
<feature type="domain" description="Laminin G" evidence="22">
    <location>
        <begin position="449"/>
        <end position="629"/>
    </location>
</feature>
<dbReference type="Pfam" id="PF22624">
    <property type="entry name" value="AASDHPPT_N"/>
    <property type="match status" value="1"/>
</dbReference>
<evidence type="ECO:0000256" key="3">
    <source>
        <dbReference type="ARBA" id="ARBA00006195"/>
    </source>
</evidence>
<dbReference type="SMART" id="SM00282">
    <property type="entry name" value="LamG"/>
    <property type="match status" value="4"/>
</dbReference>
<dbReference type="PANTHER" id="PTHR15036:SF91">
    <property type="entry name" value="NEUREXIN-4"/>
    <property type="match status" value="1"/>
</dbReference>
<dbReference type="EMBL" id="OE000518">
    <property type="protein sequence ID" value="CAD7454140.1"/>
    <property type="molecule type" value="Genomic_DNA"/>
</dbReference>
<organism evidence="24">
    <name type="scientific">Timema tahoe</name>
    <dbReference type="NCBI Taxonomy" id="61484"/>
    <lineage>
        <taxon>Eukaryota</taxon>
        <taxon>Metazoa</taxon>
        <taxon>Ecdysozoa</taxon>
        <taxon>Arthropoda</taxon>
        <taxon>Hexapoda</taxon>
        <taxon>Insecta</taxon>
        <taxon>Pterygota</taxon>
        <taxon>Neoptera</taxon>
        <taxon>Polyneoptera</taxon>
        <taxon>Phasmatodea</taxon>
        <taxon>Timematodea</taxon>
        <taxon>Timematoidea</taxon>
        <taxon>Timematidae</taxon>
        <taxon>Timema</taxon>
    </lineage>
</organism>
<evidence type="ECO:0000256" key="5">
    <source>
        <dbReference type="ARBA" id="ARBA00016301"/>
    </source>
</evidence>
<keyword evidence="12 20" id="KW-0472">Membrane</keyword>
<keyword evidence="8 20" id="KW-0812">Transmembrane</keyword>
<dbReference type="Gene3D" id="3.90.470.20">
    <property type="entry name" value="4'-phosphopantetheinyl transferase domain"/>
    <property type="match status" value="2"/>
</dbReference>
<dbReference type="PANTHER" id="PTHR15036">
    <property type="entry name" value="PIKACHURIN-LIKE PROTEIN"/>
    <property type="match status" value="1"/>
</dbReference>
<gene>
    <name evidence="24" type="ORF">TTEB3V08_LOCUS2255</name>
</gene>
<evidence type="ECO:0000256" key="16">
    <source>
        <dbReference type="ARBA" id="ARBA00048641"/>
    </source>
</evidence>
<evidence type="ECO:0000256" key="13">
    <source>
        <dbReference type="ARBA" id="ARBA00023157"/>
    </source>
</evidence>
<dbReference type="Pfam" id="PF01648">
    <property type="entry name" value="ACPS"/>
    <property type="match status" value="1"/>
</dbReference>
<feature type="domain" description="EGF-like" evidence="23">
    <location>
        <begin position="1227"/>
        <end position="1263"/>
    </location>
</feature>
<evidence type="ECO:0000256" key="17">
    <source>
        <dbReference type="ARBA" id="ARBA00048794"/>
    </source>
</evidence>
<evidence type="ECO:0000256" key="10">
    <source>
        <dbReference type="ARBA" id="ARBA00022949"/>
    </source>
</evidence>
<dbReference type="InterPro" id="IPR008278">
    <property type="entry name" value="4-PPantetheinyl_Trfase_dom"/>
</dbReference>
<name>A0A7R9ICL1_9NEOP</name>
<keyword evidence="6 18" id="KW-0245">EGF-like domain</keyword>
<evidence type="ECO:0000256" key="19">
    <source>
        <dbReference type="SAM" id="MobiDB-lite"/>
    </source>
</evidence>
<dbReference type="GO" id="GO:0070161">
    <property type="term" value="C:anchoring junction"/>
    <property type="evidence" value="ECO:0007669"/>
    <property type="project" value="UniProtKB-SubCell"/>
</dbReference>
<feature type="domain" description="Laminin G" evidence="22">
    <location>
        <begin position="635"/>
        <end position="800"/>
    </location>
</feature>
<dbReference type="InterPro" id="IPR037143">
    <property type="entry name" value="4-PPantetheinyl_Trfase_dom_sf"/>
</dbReference>
<dbReference type="PROSITE" id="PS50022">
    <property type="entry name" value="FA58C_3"/>
    <property type="match status" value="2"/>
</dbReference>
<dbReference type="InterPro" id="IPR001791">
    <property type="entry name" value="Laminin_G"/>
</dbReference>
<dbReference type="InterPro" id="IPR000742">
    <property type="entry name" value="EGF"/>
</dbReference>
<evidence type="ECO:0000256" key="9">
    <source>
        <dbReference type="ARBA" id="ARBA00022729"/>
    </source>
</evidence>
<dbReference type="GO" id="GO:0016020">
    <property type="term" value="C:membrane"/>
    <property type="evidence" value="ECO:0007669"/>
    <property type="project" value="UniProtKB-SubCell"/>
</dbReference>
<dbReference type="SUPFAM" id="SSF49899">
    <property type="entry name" value="Concanavalin A-like lectins/glucanases"/>
    <property type="match status" value="4"/>
</dbReference>
<feature type="domain" description="F5/8 type C" evidence="21">
    <location>
        <begin position="256"/>
        <end position="316"/>
    </location>
</feature>
<evidence type="ECO:0000256" key="11">
    <source>
        <dbReference type="ARBA" id="ARBA00022989"/>
    </source>
</evidence>
<feature type="domain" description="F5/8 type C" evidence="21">
    <location>
        <begin position="338"/>
        <end position="445"/>
    </location>
</feature>
<evidence type="ECO:0000256" key="6">
    <source>
        <dbReference type="ARBA" id="ARBA00022536"/>
    </source>
</evidence>
<dbReference type="CDD" id="cd00110">
    <property type="entry name" value="LamG"/>
    <property type="match status" value="4"/>
</dbReference>
<accession>A0A7R9ICL1</accession>
<protein>
    <recommendedName>
        <fullName evidence="5">L-aminoadipate-semialdehyde dehydrogenase-phosphopantetheinyl transferase</fullName>
    </recommendedName>
    <alternativeName>
        <fullName evidence="14">4'-phosphopantetheinyl transferase</fullName>
    </alternativeName>
    <alternativeName>
        <fullName evidence="15">Alpha-aminoadipic semialdehyde dehydrogenase-phosphopantetheinyl transferase</fullName>
    </alternativeName>
</protein>
<evidence type="ECO:0000259" key="22">
    <source>
        <dbReference type="PROSITE" id="PS50025"/>
    </source>
</evidence>
<evidence type="ECO:0000259" key="21">
    <source>
        <dbReference type="PROSITE" id="PS50022"/>
    </source>
</evidence>
<reference evidence="24" key="1">
    <citation type="submission" date="2020-11" db="EMBL/GenBank/DDBJ databases">
        <authorList>
            <person name="Tran Van P."/>
        </authorList>
    </citation>
    <scope>NUCLEOTIDE SEQUENCE</scope>
</reference>
<evidence type="ECO:0000256" key="18">
    <source>
        <dbReference type="PROSITE-ProRule" id="PRU00076"/>
    </source>
</evidence>
<evidence type="ECO:0000313" key="24">
    <source>
        <dbReference type="EMBL" id="CAD7454140.1"/>
    </source>
</evidence>
<dbReference type="Gene3D" id="2.60.120.1000">
    <property type="match status" value="1"/>
</dbReference>
<feature type="domain" description="Laminin G" evidence="22">
    <location>
        <begin position="1267"/>
        <end position="1447"/>
    </location>
</feature>
<feature type="region of interest" description="Disordered" evidence="19">
    <location>
        <begin position="1518"/>
        <end position="1537"/>
    </location>
</feature>
<dbReference type="SMART" id="SM00294">
    <property type="entry name" value="4.1m"/>
    <property type="match status" value="1"/>
</dbReference>
<evidence type="ECO:0000259" key="23">
    <source>
        <dbReference type="PROSITE" id="PS50026"/>
    </source>
</evidence>
<comment type="catalytic activity">
    <reaction evidence="17">
        <text>apo-[ACP] + acetyl-CoA = acetyl-[ACP] + adenosine 3',5'-bisphosphate + H(+)</text>
        <dbReference type="Rhea" id="RHEA:46564"/>
        <dbReference type="Rhea" id="RHEA-COMP:9621"/>
        <dbReference type="Rhea" id="RHEA-COMP:9690"/>
        <dbReference type="ChEBI" id="CHEBI:15378"/>
        <dbReference type="ChEBI" id="CHEBI:29999"/>
        <dbReference type="ChEBI" id="CHEBI:57288"/>
        <dbReference type="ChEBI" id="CHEBI:58343"/>
        <dbReference type="ChEBI" id="CHEBI:78446"/>
    </reaction>
    <physiologicalReaction direction="left-to-right" evidence="17">
        <dbReference type="Rhea" id="RHEA:46565"/>
    </physiologicalReaction>
</comment>
<evidence type="ECO:0000256" key="15">
    <source>
        <dbReference type="ARBA" id="ARBA00033443"/>
    </source>
</evidence>
<dbReference type="FunFam" id="3.90.470.20:FF:000003">
    <property type="entry name" value="L-aminoadipate-semialdehyde dehydrogenase-phosphopantetheinyl transferase"/>
    <property type="match status" value="1"/>
</dbReference>